<dbReference type="SUPFAM" id="SSF53790">
    <property type="entry name" value="Tetrapyrrole methylase"/>
    <property type="match status" value="1"/>
</dbReference>
<dbReference type="GO" id="GO:0046081">
    <property type="term" value="P:dUTP catabolic process"/>
    <property type="evidence" value="ECO:0007669"/>
    <property type="project" value="TreeGrafter"/>
</dbReference>
<dbReference type="PANTHER" id="PTHR30522:SF0">
    <property type="entry name" value="NUCLEOSIDE TRIPHOSPHATE PYROPHOSPHOHYDROLASE"/>
    <property type="match status" value="1"/>
</dbReference>
<dbReference type="GO" id="GO:0046052">
    <property type="term" value="P:UTP catabolic process"/>
    <property type="evidence" value="ECO:0007669"/>
    <property type="project" value="TreeGrafter"/>
</dbReference>
<dbReference type="GO" id="GO:0047429">
    <property type="term" value="F:nucleoside triphosphate diphosphatase activity"/>
    <property type="evidence" value="ECO:0007669"/>
    <property type="project" value="InterPro"/>
</dbReference>
<dbReference type="PIRSF" id="PIRSF002845">
    <property type="entry name" value="Ttrprl_mtas_MazG"/>
    <property type="match status" value="1"/>
</dbReference>
<dbReference type="GO" id="GO:0046047">
    <property type="term" value="P:TTP catabolic process"/>
    <property type="evidence" value="ECO:0007669"/>
    <property type="project" value="TreeGrafter"/>
</dbReference>
<keyword evidence="3" id="KW-0808">Transferase</keyword>
<dbReference type="CDD" id="cd11528">
    <property type="entry name" value="NTP-PPase_MazG_Nterm"/>
    <property type="match status" value="1"/>
</dbReference>
<dbReference type="CDD" id="cd11723">
    <property type="entry name" value="YabN_N_like"/>
    <property type="match status" value="1"/>
</dbReference>
<dbReference type="EMBL" id="FNBU01000003">
    <property type="protein sequence ID" value="SDF16591.1"/>
    <property type="molecule type" value="Genomic_DNA"/>
</dbReference>
<keyword evidence="4" id="KW-1185">Reference proteome</keyword>
<dbReference type="AlphaFoldDB" id="A0A1G7IV87"/>
<dbReference type="InterPro" id="IPR048015">
    <property type="entry name" value="NTP-PPase_MazG-like_N"/>
</dbReference>
<dbReference type="InterPro" id="IPR014777">
    <property type="entry name" value="4pyrrole_Mease_sub1"/>
</dbReference>
<feature type="domain" description="NTP pyrophosphohydrolase MazG-like" evidence="2">
    <location>
        <begin position="254"/>
        <end position="327"/>
    </location>
</feature>
<dbReference type="SUPFAM" id="SSF101386">
    <property type="entry name" value="all-alpha NTP pyrophosphatases"/>
    <property type="match status" value="2"/>
</dbReference>
<evidence type="ECO:0000259" key="2">
    <source>
        <dbReference type="Pfam" id="PF03819"/>
    </source>
</evidence>
<dbReference type="GO" id="GO:0008168">
    <property type="term" value="F:methyltransferase activity"/>
    <property type="evidence" value="ECO:0007669"/>
    <property type="project" value="UniProtKB-KW"/>
</dbReference>
<protein>
    <submittedName>
        <fullName evidence="3">Tetrapyrrole methylase family protein / MazG family protein</fullName>
    </submittedName>
</protein>
<organism evidence="3 4">
    <name type="scientific">Sporolituus thermophilus DSM 23256</name>
    <dbReference type="NCBI Taxonomy" id="1123285"/>
    <lineage>
        <taxon>Bacteria</taxon>
        <taxon>Bacillati</taxon>
        <taxon>Bacillota</taxon>
        <taxon>Negativicutes</taxon>
        <taxon>Selenomonadales</taxon>
        <taxon>Sporomusaceae</taxon>
        <taxon>Sporolituus</taxon>
    </lineage>
</organism>
<feature type="domain" description="Tetrapyrrole methylase" evidence="1">
    <location>
        <begin position="3"/>
        <end position="206"/>
    </location>
</feature>
<dbReference type="InterPro" id="IPR035996">
    <property type="entry name" value="4pyrrol_Methylase_sf"/>
</dbReference>
<dbReference type="GO" id="GO:0006950">
    <property type="term" value="P:response to stress"/>
    <property type="evidence" value="ECO:0007669"/>
    <property type="project" value="UniProtKB-ARBA"/>
</dbReference>
<dbReference type="Gene3D" id="1.10.287.1080">
    <property type="entry name" value="MazG-like"/>
    <property type="match status" value="2"/>
</dbReference>
<dbReference type="Pfam" id="PF00590">
    <property type="entry name" value="TP_methylase"/>
    <property type="match status" value="1"/>
</dbReference>
<dbReference type="STRING" id="1123285.SAMN05660235_00668"/>
<dbReference type="Gene3D" id="3.40.1010.10">
    <property type="entry name" value="Cobalt-precorrin-4 Transmethylase, Domain 1"/>
    <property type="match status" value="1"/>
</dbReference>
<keyword evidence="3" id="KW-0489">Methyltransferase</keyword>
<dbReference type="CDD" id="cd11529">
    <property type="entry name" value="NTP-PPase_MazG_Cterm"/>
    <property type="match status" value="1"/>
</dbReference>
<sequence length="489" mass="54076">MGKITIVGLGPGAFSLLTVEAWNTLRAAKSLLLRTARHPCVDDLARHGLSFTSYDAVYDEKASFEEVYQTIAADVVSRAAGGEEVVFAVPGSPLVAERTVVLIRDQAKGQGIPVAIVPGMSFLEVLYTRLGIDPIHGLTVVDAAEVDKLPPDLPTGLVVTQVYNRQVASETKLTLMDYFGDDYPVTVVQSLSLPEEEVRTIPLYELDRLPVIDHLTSVYVPPRPVKAKRFNLAPLIEVMATLRSPGGCVWDIEQTHASLRRYLVEEVYEVLEAIDLADADKLCEELGDLLLQIVFHARIAEESGAFSMQDVIDGVTEKMIRRHPHVFGDITVRDAAEVVLNWEKIKKREKGGTPASVLAGIPQGLPSLMYAYKLQAKAAKVGFDWDDIGPVWAKVDEELAELRAAVQSGKQSCCEDELGDVLFAVVNLARFLDIDPETALNHTNNKFRRRFAYIEETVAAQGLRWQDLSLAELDRLWEEAKTKETGKNK</sequence>
<dbReference type="NCBIfam" id="TIGR00444">
    <property type="entry name" value="mazG"/>
    <property type="match status" value="1"/>
</dbReference>
<proteinExistence type="predicted"/>
<dbReference type="PANTHER" id="PTHR30522">
    <property type="entry name" value="NUCLEOSIDE TRIPHOSPHATE PYROPHOSPHOHYDROLASE"/>
    <property type="match status" value="1"/>
</dbReference>
<dbReference type="RefSeq" id="WP_093688101.1">
    <property type="nucleotide sequence ID" value="NZ_FNBU01000003.1"/>
</dbReference>
<dbReference type="InterPro" id="IPR024180">
    <property type="entry name" value="Tetrapyrrole_Mease/MazG_pred"/>
</dbReference>
<dbReference type="FunFam" id="1.10.287.1080:FF:000001">
    <property type="entry name" value="Nucleoside triphosphate pyrophosphohydrolase"/>
    <property type="match status" value="1"/>
</dbReference>
<reference evidence="4" key="1">
    <citation type="submission" date="2016-10" db="EMBL/GenBank/DDBJ databases">
        <authorList>
            <person name="Varghese N."/>
            <person name="Submissions S."/>
        </authorList>
    </citation>
    <scope>NUCLEOTIDE SEQUENCE [LARGE SCALE GENOMIC DNA]</scope>
    <source>
        <strain evidence="4">DSM 23256</strain>
    </source>
</reference>
<dbReference type="NCBIfam" id="NF007113">
    <property type="entry name" value="PRK09562.1"/>
    <property type="match status" value="1"/>
</dbReference>
<evidence type="ECO:0000313" key="3">
    <source>
        <dbReference type="EMBL" id="SDF16591.1"/>
    </source>
</evidence>
<dbReference type="FunFam" id="1.10.287.1080:FF:000003">
    <property type="entry name" value="Nucleoside triphosphate pyrophosphohydrolase"/>
    <property type="match status" value="1"/>
</dbReference>
<dbReference type="GO" id="GO:0006203">
    <property type="term" value="P:dGTP catabolic process"/>
    <property type="evidence" value="ECO:0007669"/>
    <property type="project" value="TreeGrafter"/>
</dbReference>
<accession>A0A1G7IV87</accession>
<dbReference type="InterPro" id="IPR048011">
    <property type="entry name" value="NTP-PPase_MazG-like_C"/>
</dbReference>
<dbReference type="InterPro" id="IPR000878">
    <property type="entry name" value="4pyrrol_Mease"/>
</dbReference>
<dbReference type="InterPro" id="IPR011551">
    <property type="entry name" value="NTP_PyrPHydrolase_MazG"/>
</dbReference>
<feature type="domain" description="NTP pyrophosphohydrolase MazG-like" evidence="2">
    <location>
        <begin position="395"/>
        <end position="450"/>
    </location>
</feature>
<dbReference type="OrthoDB" id="9808939at2"/>
<dbReference type="GO" id="GO:0032259">
    <property type="term" value="P:methylation"/>
    <property type="evidence" value="ECO:0007669"/>
    <property type="project" value="UniProtKB-KW"/>
</dbReference>
<evidence type="ECO:0000313" key="4">
    <source>
        <dbReference type="Proteomes" id="UP000243333"/>
    </source>
</evidence>
<dbReference type="GO" id="GO:0046076">
    <property type="term" value="P:dTTP catabolic process"/>
    <property type="evidence" value="ECO:0007669"/>
    <property type="project" value="TreeGrafter"/>
</dbReference>
<name>A0A1G7IV87_9FIRM</name>
<dbReference type="Proteomes" id="UP000243333">
    <property type="component" value="Unassembled WGS sequence"/>
</dbReference>
<evidence type="ECO:0000259" key="1">
    <source>
        <dbReference type="Pfam" id="PF00590"/>
    </source>
</evidence>
<dbReference type="GO" id="GO:0046061">
    <property type="term" value="P:dATP catabolic process"/>
    <property type="evidence" value="ECO:0007669"/>
    <property type="project" value="TreeGrafter"/>
</dbReference>
<dbReference type="InterPro" id="IPR035013">
    <property type="entry name" value="YabN_N"/>
</dbReference>
<dbReference type="InterPro" id="IPR004518">
    <property type="entry name" value="MazG-like_dom"/>
</dbReference>
<gene>
    <name evidence="3" type="ORF">SAMN05660235_00668</name>
</gene>
<dbReference type="Pfam" id="PF03819">
    <property type="entry name" value="MazG"/>
    <property type="match status" value="2"/>
</dbReference>